<dbReference type="Gene3D" id="3.30.465.10">
    <property type="match status" value="1"/>
</dbReference>
<evidence type="ECO:0000256" key="3">
    <source>
        <dbReference type="ARBA" id="ARBA00022827"/>
    </source>
</evidence>
<name>A0ABR1VYK5_9PEZI</name>
<protein>
    <submittedName>
        <fullName evidence="7">FAD-dependent monooxygenase yanF</fullName>
    </submittedName>
</protein>
<dbReference type="EMBL" id="JAQQWN010000007">
    <property type="protein sequence ID" value="KAK8075426.1"/>
    <property type="molecule type" value="Genomic_DNA"/>
</dbReference>
<feature type="signal peptide" evidence="5">
    <location>
        <begin position="1"/>
        <end position="23"/>
    </location>
</feature>
<dbReference type="PROSITE" id="PS51387">
    <property type="entry name" value="FAD_PCMH"/>
    <property type="match status" value="1"/>
</dbReference>
<evidence type="ECO:0000313" key="8">
    <source>
        <dbReference type="Proteomes" id="UP001433268"/>
    </source>
</evidence>
<dbReference type="InterPro" id="IPR036318">
    <property type="entry name" value="FAD-bd_PCMH-like_sf"/>
</dbReference>
<evidence type="ECO:0000256" key="5">
    <source>
        <dbReference type="SAM" id="SignalP"/>
    </source>
</evidence>
<dbReference type="Proteomes" id="UP001433268">
    <property type="component" value="Unassembled WGS sequence"/>
</dbReference>
<keyword evidence="2" id="KW-0285">Flavoprotein</keyword>
<dbReference type="Pfam" id="PF01565">
    <property type="entry name" value="FAD_binding_4"/>
    <property type="match status" value="1"/>
</dbReference>
<evidence type="ECO:0000313" key="7">
    <source>
        <dbReference type="EMBL" id="KAK8075426.1"/>
    </source>
</evidence>
<comment type="caution">
    <text evidence="7">The sequence shown here is derived from an EMBL/GenBank/DDBJ whole genome shotgun (WGS) entry which is preliminary data.</text>
</comment>
<accession>A0ABR1VYK5</accession>
<dbReference type="InterPro" id="IPR016169">
    <property type="entry name" value="FAD-bd_PCMH_sub2"/>
</dbReference>
<feature type="domain" description="FAD-binding PCMH-type" evidence="6">
    <location>
        <begin position="106"/>
        <end position="277"/>
    </location>
</feature>
<evidence type="ECO:0000259" key="6">
    <source>
        <dbReference type="PROSITE" id="PS51387"/>
    </source>
</evidence>
<dbReference type="PANTHER" id="PTHR42973">
    <property type="entry name" value="BINDING OXIDOREDUCTASE, PUTATIVE (AFU_ORTHOLOGUE AFUA_1G17690)-RELATED"/>
    <property type="match status" value="1"/>
</dbReference>
<dbReference type="SUPFAM" id="SSF56176">
    <property type="entry name" value="FAD-binding/transporter-associated domain-like"/>
    <property type="match status" value="1"/>
</dbReference>
<keyword evidence="3" id="KW-0274">FAD</keyword>
<organism evidence="7 8">
    <name type="scientific">Apiospora hydei</name>
    <dbReference type="NCBI Taxonomy" id="1337664"/>
    <lineage>
        <taxon>Eukaryota</taxon>
        <taxon>Fungi</taxon>
        <taxon>Dikarya</taxon>
        <taxon>Ascomycota</taxon>
        <taxon>Pezizomycotina</taxon>
        <taxon>Sordariomycetes</taxon>
        <taxon>Xylariomycetidae</taxon>
        <taxon>Amphisphaeriales</taxon>
        <taxon>Apiosporaceae</taxon>
        <taxon>Apiospora</taxon>
    </lineage>
</organism>
<feature type="chain" id="PRO_5046734301" evidence="5">
    <location>
        <begin position="24"/>
        <end position="538"/>
    </location>
</feature>
<evidence type="ECO:0000256" key="1">
    <source>
        <dbReference type="ARBA" id="ARBA00005466"/>
    </source>
</evidence>
<evidence type="ECO:0000256" key="2">
    <source>
        <dbReference type="ARBA" id="ARBA00022630"/>
    </source>
</evidence>
<comment type="similarity">
    <text evidence="1">Belongs to the oxygen-dependent FAD-linked oxidoreductase family.</text>
</comment>
<sequence length="538" mass="57725">MRLTSFFAASLGGLVVAKRSASAFEPEGFNVKEALQGLDINVDQIPALASFREVAPVWNQSPDRKGPACQAACAALQYVYDSGSVYVPGDANFSNFTGSYWSDSQQHVSPRCIFKPSKAADVSAVVLLSRLTQCPFAAKSGGHAAMVGASSIGGGITISLSNLNGISLNQDKSVASIGPGNVWGRVYESLAKSGLTVIGGRLSNIGVGGLTTGGGISYFSPRYGWACDNVESFDVVTASGTVVRASATEYPDLYWALRGGGNNFGHVVNFNLKTVPLPNGQIWGGQKTYMESDFRGLDEAFAYAAANAAQDIDAGLYVVYVHANGMNLGLPVLYHADVINGSQSPSGTRVLTEWATETMQDSPNGKRQLFYTLSTKADVEMATFARERFFGTVAEIADVPGIGPNIVYQAIGAPQLQQMQKNGDNALGLDPADGPVYIMLLAASWTHKEDDARVTAYLSGVLRDIKDEALRRGVFSKYVYMNYASEYQDVISSYGSINKDKLKKIAMKYDPTQVFQKLQPGYFKLNRAPTPGTGYYNI</sequence>
<dbReference type="GeneID" id="92047464"/>
<gene>
    <name evidence="7" type="ORF">PG997_010089</name>
</gene>
<keyword evidence="5" id="KW-0732">Signal</keyword>
<dbReference type="InterPro" id="IPR050416">
    <property type="entry name" value="FAD-linked_Oxidoreductase"/>
</dbReference>
<dbReference type="GO" id="GO:0004497">
    <property type="term" value="F:monooxygenase activity"/>
    <property type="evidence" value="ECO:0007669"/>
    <property type="project" value="UniProtKB-KW"/>
</dbReference>
<keyword evidence="7" id="KW-0503">Monooxygenase</keyword>
<dbReference type="InterPro" id="IPR006094">
    <property type="entry name" value="Oxid_FAD_bind_N"/>
</dbReference>
<dbReference type="InterPro" id="IPR016166">
    <property type="entry name" value="FAD-bd_PCMH"/>
</dbReference>
<keyword evidence="8" id="KW-1185">Reference proteome</keyword>
<keyword evidence="4" id="KW-0560">Oxidoreductase</keyword>
<reference evidence="7 8" key="1">
    <citation type="submission" date="2023-01" db="EMBL/GenBank/DDBJ databases">
        <title>Analysis of 21 Apiospora genomes using comparative genomics revels a genus with tremendous synthesis potential of carbohydrate active enzymes and secondary metabolites.</title>
        <authorList>
            <person name="Sorensen T."/>
        </authorList>
    </citation>
    <scope>NUCLEOTIDE SEQUENCE [LARGE SCALE GENOMIC DNA]</scope>
    <source>
        <strain evidence="7 8">CBS 114990</strain>
    </source>
</reference>
<proteinExistence type="inferred from homology"/>
<dbReference type="RefSeq" id="XP_066666366.1">
    <property type="nucleotide sequence ID" value="XM_066814404.1"/>
</dbReference>
<dbReference type="PANTHER" id="PTHR42973:SF34">
    <property type="entry name" value="FAD BINDING DOMAIN PROTEIN (AFU_ORTHOLOGUE AFUA_3G02770)"/>
    <property type="match status" value="1"/>
</dbReference>
<evidence type="ECO:0000256" key="4">
    <source>
        <dbReference type="ARBA" id="ARBA00023002"/>
    </source>
</evidence>